<evidence type="ECO:0000313" key="4">
    <source>
        <dbReference type="Proteomes" id="UP000886998"/>
    </source>
</evidence>
<evidence type="ECO:0000256" key="1">
    <source>
        <dbReference type="SAM" id="Coils"/>
    </source>
</evidence>
<organism evidence="3 4">
    <name type="scientific">Trichonephila inaurata madagascariensis</name>
    <dbReference type="NCBI Taxonomy" id="2747483"/>
    <lineage>
        <taxon>Eukaryota</taxon>
        <taxon>Metazoa</taxon>
        <taxon>Ecdysozoa</taxon>
        <taxon>Arthropoda</taxon>
        <taxon>Chelicerata</taxon>
        <taxon>Arachnida</taxon>
        <taxon>Araneae</taxon>
        <taxon>Araneomorphae</taxon>
        <taxon>Entelegynae</taxon>
        <taxon>Araneoidea</taxon>
        <taxon>Nephilidae</taxon>
        <taxon>Trichonephila</taxon>
        <taxon>Trichonephila inaurata</taxon>
    </lineage>
</organism>
<dbReference type="InterPro" id="IPR035899">
    <property type="entry name" value="DBL_dom_sf"/>
</dbReference>
<dbReference type="AlphaFoldDB" id="A0A8X6WML4"/>
<dbReference type="InterPro" id="IPR000048">
    <property type="entry name" value="IQ_motif_EF-hand-BS"/>
</dbReference>
<dbReference type="PROSITE" id="PS50010">
    <property type="entry name" value="DH_2"/>
    <property type="match status" value="1"/>
</dbReference>
<dbReference type="EMBL" id="BMAV01000527">
    <property type="protein sequence ID" value="GFY37854.1"/>
    <property type="molecule type" value="Genomic_DNA"/>
</dbReference>
<sequence>MLFLTPPQALKSLKKSGEEEEYDLGNGENFIKDFSRRAAFGDFRMKRTLIFILQCFSKILLQKEELEQKHLHLVQIVESEKTAKWQYTQQCEELTIEIKKLRAELNALKREWRLTPSKSEEEESEEIRKIKKVQSFFRGWLCRRRWKQIVAEYISSPHAENMRKRNSLVFRMVESEEEYVEQLQLMVSCFLRPFKMAASSQKPPCTHDEVNSIFLNR</sequence>
<name>A0A8X6WML4_9ARAC</name>
<keyword evidence="4" id="KW-1185">Reference proteome</keyword>
<dbReference type="Proteomes" id="UP000886998">
    <property type="component" value="Unassembled WGS sequence"/>
</dbReference>
<dbReference type="SUPFAM" id="SSF48065">
    <property type="entry name" value="DBL homology domain (DH-domain)"/>
    <property type="match status" value="1"/>
</dbReference>
<proteinExistence type="predicted"/>
<comment type="caution">
    <text evidence="3">The sequence shown here is derived from an EMBL/GenBank/DDBJ whole genome shotgun (WGS) entry which is preliminary data.</text>
</comment>
<accession>A0A8X6WML4</accession>
<dbReference type="Gene3D" id="1.20.900.10">
    <property type="entry name" value="Dbl homology (DH) domain"/>
    <property type="match status" value="1"/>
</dbReference>
<feature type="domain" description="DH" evidence="2">
    <location>
        <begin position="164"/>
        <end position="217"/>
    </location>
</feature>
<evidence type="ECO:0000313" key="3">
    <source>
        <dbReference type="EMBL" id="GFY37854.1"/>
    </source>
</evidence>
<dbReference type="GO" id="GO:0005085">
    <property type="term" value="F:guanyl-nucleotide exchange factor activity"/>
    <property type="evidence" value="ECO:0007669"/>
    <property type="project" value="InterPro"/>
</dbReference>
<dbReference type="SMART" id="SM00015">
    <property type="entry name" value="IQ"/>
    <property type="match status" value="1"/>
</dbReference>
<evidence type="ECO:0000259" key="2">
    <source>
        <dbReference type="PROSITE" id="PS50010"/>
    </source>
</evidence>
<reference evidence="3" key="1">
    <citation type="submission" date="2020-08" db="EMBL/GenBank/DDBJ databases">
        <title>Multicomponent nature underlies the extraordinary mechanical properties of spider dragline silk.</title>
        <authorList>
            <person name="Kono N."/>
            <person name="Nakamura H."/>
            <person name="Mori M."/>
            <person name="Yoshida Y."/>
            <person name="Ohtoshi R."/>
            <person name="Malay A.D."/>
            <person name="Moran D.A.P."/>
            <person name="Tomita M."/>
            <person name="Numata K."/>
            <person name="Arakawa K."/>
        </authorList>
    </citation>
    <scope>NUCLEOTIDE SEQUENCE</scope>
</reference>
<gene>
    <name evidence="3" type="primary">rasgrf2</name>
    <name evidence="3" type="ORF">TNIN_426351</name>
</gene>
<protein>
    <submittedName>
        <fullName evidence="3">Ras-specific guanine nucleotide-releasing factor 2</fullName>
    </submittedName>
</protein>
<feature type="coiled-coil region" evidence="1">
    <location>
        <begin position="84"/>
        <end position="111"/>
    </location>
</feature>
<dbReference type="InterPro" id="IPR000219">
    <property type="entry name" value="DH_dom"/>
</dbReference>
<dbReference type="OrthoDB" id="6433709at2759"/>
<dbReference type="PROSITE" id="PS50096">
    <property type="entry name" value="IQ"/>
    <property type="match status" value="1"/>
</dbReference>
<keyword evidence="1" id="KW-0175">Coiled coil</keyword>